<dbReference type="EMBL" id="FJOG01000003">
    <property type="protein sequence ID" value="CZR53395.1"/>
    <property type="molecule type" value="Genomic_DNA"/>
</dbReference>
<dbReference type="InterPro" id="IPR015889">
    <property type="entry name" value="Intradiol_dOase_core"/>
</dbReference>
<feature type="region of interest" description="Disordered" evidence="1">
    <location>
        <begin position="353"/>
        <end position="402"/>
    </location>
</feature>
<dbReference type="OrthoDB" id="121380at2759"/>
<name>A0A1L7WKU3_9HELO</name>
<keyword evidence="4" id="KW-0223">Dioxygenase</keyword>
<dbReference type="Proteomes" id="UP000184330">
    <property type="component" value="Unassembled WGS sequence"/>
</dbReference>
<dbReference type="InterPro" id="IPR000627">
    <property type="entry name" value="Intradiol_dOase_C"/>
</dbReference>
<dbReference type="AlphaFoldDB" id="A0A1L7WKU3"/>
<dbReference type="PANTHER" id="PTHR34315">
    <property type="match status" value="1"/>
</dbReference>
<accession>A0A1L7WKU3</accession>
<evidence type="ECO:0000259" key="3">
    <source>
        <dbReference type="Pfam" id="PF00775"/>
    </source>
</evidence>
<gene>
    <name evidence="4" type="ORF">PAC_03273</name>
</gene>
<feature type="signal peptide" evidence="2">
    <location>
        <begin position="1"/>
        <end position="22"/>
    </location>
</feature>
<evidence type="ECO:0000256" key="1">
    <source>
        <dbReference type="SAM" id="MobiDB-lite"/>
    </source>
</evidence>
<dbReference type="PANTHER" id="PTHR34315:SF2">
    <property type="entry name" value="ANCHORED DIOXYGENASE, PUTATIVE (AFU_ORTHOLOGUE AFUA_3G01800)-RELATED"/>
    <property type="match status" value="1"/>
</dbReference>
<dbReference type="CDD" id="cd03457">
    <property type="entry name" value="intradiol_dioxygenase_like"/>
    <property type="match status" value="1"/>
</dbReference>
<dbReference type="SUPFAM" id="SSF49482">
    <property type="entry name" value="Aromatic compound dioxygenase"/>
    <property type="match status" value="1"/>
</dbReference>
<feature type="compositionally biased region" description="Low complexity" evidence="1">
    <location>
        <begin position="380"/>
        <end position="402"/>
    </location>
</feature>
<keyword evidence="5" id="KW-1185">Reference proteome</keyword>
<dbReference type="Pfam" id="PF00775">
    <property type="entry name" value="Dioxygenase_C"/>
    <property type="match status" value="1"/>
</dbReference>
<feature type="chain" id="PRO_5012747193" evidence="2">
    <location>
        <begin position="23"/>
        <end position="402"/>
    </location>
</feature>
<evidence type="ECO:0000313" key="4">
    <source>
        <dbReference type="EMBL" id="CZR53395.1"/>
    </source>
</evidence>
<keyword evidence="2" id="KW-0732">Signal</keyword>
<reference evidence="4 5" key="1">
    <citation type="submission" date="2016-03" db="EMBL/GenBank/DDBJ databases">
        <authorList>
            <person name="Ploux O."/>
        </authorList>
    </citation>
    <scope>NUCLEOTIDE SEQUENCE [LARGE SCALE GENOMIC DNA]</scope>
    <source>
        <strain evidence="4 5">UAMH 11012</strain>
    </source>
</reference>
<dbReference type="GO" id="GO:0016702">
    <property type="term" value="F:oxidoreductase activity, acting on single donors with incorporation of molecular oxygen, incorporation of two atoms of oxygen"/>
    <property type="evidence" value="ECO:0007669"/>
    <property type="project" value="InterPro"/>
</dbReference>
<evidence type="ECO:0000313" key="5">
    <source>
        <dbReference type="Proteomes" id="UP000184330"/>
    </source>
</evidence>
<proteinExistence type="predicted"/>
<evidence type="ECO:0000256" key="2">
    <source>
        <dbReference type="SAM" id="SignalP"/>
    </source>
</evidence>
<sequence length="402" mass="43312">MVYFSKIAGAVAAACLASTSLAHPGEVHDAAHMKREVQARNQMASAAKRSLDTCSNSLKHREVAARSVKRRAEVAREIRQRRNIQSKPKKFRRDLATLEVYEAINHNETGVLDYTTSTAETTVFSANTSCILTPEITDGPYYVTGELIRKNVTEGEPGVPLYLEVQYLDITTCEPVPEIYVDIWNCNSTGYYSGVVASGNEVGWDSTFLRGIQATDDDGVASFETIFPGHYSGRAIHTHLLSHTNVTVLANGTISGGGVSHIGQLFWNEELRSAVEATYPYNTNTQAITTNAEDMWSIVQAENDYDPFPEFIYLGDDITDGLLAWIQIGINVTADQSDSSYYAVAAHLEADGGHENTDSSTTFSTGGSGSAPNGTDFNGTAPSSSSVATSSASSVVDAADKC</sequence>
<organism evidence="4 5">
    <name type="scientific">Phialocephala subalpina</name>
    <dbReference type="NCBI Taxonomy" id="576137"/>
    <lineage>
        <taxon>Eukaryota</taxon>
        <taxon>Fungi</taxon>
        <taxon>Dikarya</taxon>
        <taxon>Ascomycota</taxon>
        <taxon>Pezizomycotina</taxon>
        <taxon>Leotiomycetes</taxon>
        <taxon>Helotiales</taxon>
        <taxon>Mollisiaceae</taxon>
        <taxon>Phialocephala</taxon>
        <taxon>Phialocephala fortinii species complex</taxon>
    </lineage>
</organism>
<dbReference type="Gene3D" id="2.60.130.10">
    <property type="entry name" value="Aromatic compound dioxygenase"/>
    <property type="match status" value="1"/>
</dbReference>
<feature type="domain" description="Intradiol ring-cleavage dioxygenases" evidence="3">
    <location>
        <begin position="148"/>
        <end position="234"/>
    </location>
</feature>
<protein>
    <submittedName>
        <fullName evidence="4">Related to GPI anchored dioxygenase</fullName>
    </submittedName>
</protein>
<dbReference type="GO" id="GO:0008199">
    <property type="term" value="F:ferric iron binding"/>
    <property type="evidence" value="ECO:0007669"/>
    <property type="project" value="InterPro"/>
</dbReference>
<dbReference type="STRING" id="576137.A0A1L7WKU3"/>
<keyword evidence="4" id="KW-0560">Oxidoreductase</keyword>